<evidence type="ECO:0000259" key="3">
    <source>
        <dbReference type="Pfam" id="PF00346"/>
    </source>
</evidence>
<organism evidence="4 5">
    <name type="scientific">Clostridium tetanomorphum</name>
    <dbReference type="NCBI Taxonomy" id="1553"/>
    <lineage>
        <taxon>Bacteria</taxon>
        <taxon>Bacillati</taxon>
        <taxon>Bacillota</taxon>
        <taxon>Clostridia</taxon>
        <taxon>Eubacteriales</taxon>
        <taxon>Clostridiaceae</taxon>
        <taxon>Clostridium</taxon>
    </lineage>
</organism>
<dbReference type="InterPro" id="IPR001135">
    <property type="entry name" value="NADH_Q_OxRdtase_suD"/>
</dbReference>
<comment type="cofactor">
    <cofactor evidence="2">
        <name>Ni(2+)</name>
        <dbReference type="ChEBI" id="CHEBI:49786"/>
    </cofactor>
</comment>
<dbReference type="Pfam" id="PF00346">
    <property type="entry name" value="Complex1_49kDa"/>
    <property type="match status" value="2"/>
</dbReference>
<keyword evidence="2" id="KW-0479">Metal-binding</keyword>
<feature type="binding site" evidence="2">
    <location>
        <position position="321"/>
    </location>
    <ligand>
        <name>Mg(2+)</name>
        <dbReference type="ChEBI" id="CHEBI:18420"/>
    </ligand>
</feature>
<evidence type="ECO:0000313" key="5">
    <source>
        <dbReference type="Proteomes" id="UP000563151"/>
    </source>
</evidence>
<dbReference type="InterPro" id="IPR052197">
    <property type="entry name" value="ComplexI_49kDa-like"/>
</dbReference>
<feature type="domain" description="NADH-quinone oxidoreductase subunit D" evidence="3">
    <location>
        <begin position="286"/>
        <end position="360"/>
    </location>
</feature>
<feature type="binding site" evidence="2">
    <location>
        <position position="354"/>
    </location>
    <ligand>
        <name>Ni(2+)</name>
        <dbReference type="ChEBI" id="CHEBI:49786"/>
    </ligand>
</feature>
<dbReference type="AlphaFoldDB" id="A0A923E7G5"/>
<dbReference type="Proteomes" id="UP000563151">
    <property type="component" value="Unassembled WGS sequence"/>
</dbReference>
<feature type="binding site" evidence="2">
    <location>
        <position position="63"/>
    </location>
    <ligand>
        <name>Ni(2+)</name>
        <dbReference type="ChEBI" id="CHEBI:49786"/>
    </ligand>
</feature>
<dbReference type="InterPro" id="IPR001501">
    <property type="entry name" value="Ni-dep_hyd_lsu"/>
</dbReference>
<dbReference type="SUPFAM" id="SSF56762">
    <property type="entry name" value="HydB/Nqo4-like"/>
    <property type="match status" value="1"/>
</dbReference>
<evidence type="ECO:0000256" key="1">
    <source>
        <dbReference type="ARBA" id="ARBA00023002"/>
    </source>
</evidence>
<dbReference type="PROSITE" id="PS00507">
    <property type="entry name" value="NI_HGENASE_L_1"/>
    <property type="match status" value="1"/>
</dbReference>
<dbReference type="GO" id="GO:0016151">
    <property type="term" value="F:nickel cation binding"/>
    <property type="evidence" value="ECO:0007669"/>
    <property type="project" value="InterPro"/>
</dbReference>
<feature type="binding site" evidence="2">
    <location>
        <position position="44"/>
    </location>
    <ligand>
        <name>Mg(2+)</name>
        <dbReference type="ChEBI" id="CHEBI:18420"/>
    </ligand>
</feature>
<name>A0A923E7G5_CLOTT</name>
<keyword evidence="2" id="KW-0460">Magnesium</keyword>
<dbReference type="PANTHER" id="PTHR43485">
    <property type="entry name" value="HYDROGENASE-4 COMPONENT G"/>
    <property type="match status" value="1"/>
</dbReference>
<dbReference type="GO" id="GO:0051287">
    <property type="term" value="F:NAD binding"/>
    <property type="evidence" value="ECO:0007669"/>
    <property type="project" value="InterPro"/>
</dbReference>
<dbReference type="GO" id="GO:0008901">
    <property type="term" value="F:ferredoxin hydrogenase activity"/>
    <property type="evidence" value="ECO:0007669"/>
    <property type="project" value="InterPro"/>
</dbReference>
<accession>A0A923E7G5</accession>
<keyword evidence="1" id="KW-0560">Oxidoreductase</keyword>
<reference evidence="4 5" key="1">
    <citation type="submission" date="2020-04" db="EMBL/GenBank/DDBJ databases">
        <title>Genomic insights into acetone-butanol-ethanol (ABE) fermentation by sequencing solventogenic clostridia strains.</title>
        <authorList>
            <person name="Brown S."/>
        </authorList>
    </citation>
    <scope>NUCLEOTIDE SEQUENCE [LARGE SCALE GENOMIC DNA]</scope>
    <source>
        <strain evidence="4 5">DJ011</strain>
    </source>
</reference>
<dbReference type="InterPro" id="IPR029014">
    <property type="entry name" value="NiFe-Hase_large"/>
</dbReference>
<comment type="cofactor">
    <cofactor evidence="2">
        <name>Fe cation</name>
        <dbReference type="ChEBI" id="CHEBI:24875"/>
    </cofactor>
</comment>
<gene>
    <name evidence="4" type="ORF">HGG79_02505</name>
</gene>
<dbReference type="PANTHER" id="PTHR43485:SF1">
    <property type="entry name" value="FORMATE HYDROGENLYASE SUBUNIT 5-RELATED"/>
    <property type="match status" value="1"/>
</dbReference>
<keyword evidence="2" id="KW-0408">Iron</keyword>
<keyword evidence="5" id="KW-1185">Reference proteome</keyword>
<feature type="binding site" evidence="2">
    <location>
        <position position="357"/>
    </location>
    <ligand>
        <name>Fe cation</name>
        <dbReference type="ChEBI" id="CHEBI:24875"/>
    </ligand>
</feature>
<feature type="binding site" evidence="2">
    <location>
        <position position="66"/>
    </location>
    <ligand>
        <name>Fe cation</name>
        <dbReference type="ChEBI" id="CHEBI:24875"/>
    </ligand>
</feature>
<dbReference type="InterPro" id="IPR018194">
    <property type="entry name" value="Ni-dep_hyd_lsu_Ni_BS"/>
</dbReference>
<keyword evidence="2" id="KW-0533">Nickel</keyword>
<dbReference type="Pfam" id="PF00374">
    <property type="entry name" value="NiFeSe_Hases"/>
    <property type="match status" value="1"/>
</dbReference>
<dbReference type="GO" id="GO:0016651">
    <property type="term" value="F:oxidoreductase activity, acting on NAD(P)H"/>
    <property type="evidence" value="ECO:0007669"/>
    <property type="project" value="InterPro"/>
</dbReference>
<dbReference type="EMBL" id="JAAZWO010000002">
    <property type="protein sequence ID" value="MBC2396652.1"/>
    <property type="molecule type" value="Genomic_DNA"/>
</dbReference>
<evidence type="ECO:0000313" key="4">
    <source>
        <dbReference type="EMBL" id="MBC2396652.1"/>
    </source>
</evidence>
<feature type="domain" description="NADH-quinone oxidoreductase subunit D" evidence="3">
    <location>
        <begin position="117"/>
        <end position="280"/>
    </location>
</feature>
<dbReference type="RefSeq" id="WP_035144876.1">
    <property type="nucleotide sequence ID" value="NZ_JAAZWO010000002.1"/>
</dbReference>
<dbReference type="GO" id="GO:0048038">
    <property type="term" value="F:quinone binding"/>
    <property type="evidence" value="ECO:0007669"/>
    <property type="project" value="InterPro"/>
</dbReference>
<protein>
    <submittedName>
        <fullName evidence="4">NADH dehydrogenase subunit</fullName>
    </submittedName>
</protein>
<dbReference type="Gene3D" id="1.10.645.10">
    <property type="entry name" value="Cytochrome-c3 Hydrogenase, chain B"/>
    <property type="match status" value="1"/>
</dbReference>
<proteinExistence type="predicted"/>
<feature type="binding site" evidence="2">
    <location>
        <position position="66"/>
    </location>
    <ligand>
        <name>Ni(2+)</name>
        <dbReference type="ChEBI" id="CHEBI:49786"/>
    </ligand>
</feature>
<sequence length="360" mass="40194">MSYVIPIGPYHPALEEPVHVKLYTDGESIEDAQVYIGYNNRGIEKLAQEKNFIQTITLVERVCGICSHSHSLAYCLGIENIAGLEVPKRGSYIRVIISELERLHSHFLLLGLAAHIIGFDSAFMYTFSAREKVMEALETLTGNRVNYAMNIIGGARRDIDEKSLNDLLMIIEEMKEPYERILDIFGGDKTIAMRTKKVGILSYDEAWIYGLSGPHGRASGLEVDVRKIDPYCSYEDFNFNMIVQKNGDVFSRVLVRLLEIGESIRIITQAAQNMPDTPINLGFKIPRVPAGEYCVRIEAPRGELTYYIVTDGGQGNRRVNIHVPTFRNAASLPAMLKGNTIADAGLIVASIDPCFSCLDR</sequence>
<evidence type="ECO:0000256" key="2">
    <source>
        <dbReference type="PIRSR" id="PIRSR601501-1"/>
    </source>
</evidence>
<comment type="caution">
    <text evidence="4">The sequence shown here is derived from an EMBL/GenBank/DDBJ whole genome shotgun (WGS) entry which is preliminary data.</text>
</comment>